<dbReference type="EMBL" id="ML996495">
    <property type="protein sequence ID" value="KAF2726441.1"/>
    <property type="molecule type" value="Genomic_DNA"/>
</dbReference>
<accession>A0A9P4QK86</accession>
<evidence type="ECO:0000256" key="1">
    <source>
        <dbReference type="SAM" id="MobiDB-lite"/>
    </source>
</evidence>
<protein>
    <submittedName>
        <fullName evidence="2">Uncharacterized protein</fullName>
    </submittedName>
</protein>
<organism evidence="2 3">
    <name type="scientific">Polyplosphaeria fusca</name>
    <dbReference type="NCBI Taxonomy" id="682080"/>
    <lineage>
        <taxon>Eukaryota</taxon>
        <taxon>Fungi</taxon>
        <taxon>Dikarya</taxon>
        <taxon>Ascomycota</taxon>
        <taxon>Pezizomycotina</taxon>
        <taxon>Dothideomycetes</taxon>
        <taxon>Pleosporomycetidae</taxon>
        <taxon>Pleosporales</taxon>
        <taxon>Tetraplosphaeriaceae</taxon>
        <taxon>Polyplosphaeria</taxon>
    </lineage>
</organism>
<feature type="region of interest" description="Disordered" evidence="1">
    <location>
        <begin position="101"/>
        <end position="124"/>
    </location>
</feature>
<dbReference type="Proteomes" id="UP000799444">
    <property type="component" value="Unassembled WGS sequence"/>
</dbReference>
<keyword evidence="3" id="KW-1185">Reference proteome</keyword>
<proteinExistence type="predicted"/>
<gene>
    <name evidence="2" type="ORF">EJ04DRAFT_547615</name>
</gene>
<dbReference type="OrthoDB" id="4156902at2759"/>
<dbReference type="AlphaFoldDB" id="A0A9P4QK86"/>
<sequence length="124" mass="13977">MAPHDLSTRALIITLKATGKSNDEITGLTGITKRTINSIFARAIERGFDSCQRPLRLKDEYLVDSSRSGRPSKQPEVLETVVNSSTRNQYISYYHMADPAQSRLQKDQTNEEAWVDEEDEEGST</sequence>
<evidence type="ECO:0000313" key="3">
    <source>
        <dbReference type="Proteomes" id="UP000799444"/>
    </source>
</evidence>
<feature type="compositionally biased region" description="Acidic residues" evidence="1">
    <location>
        <begin position="113"/>
        <end position="124"/>
    </location>
</feature>
<reference evidence="2" key="1">
    <citation type="journal article" date="2020" name="Stud. Mycol.">
        <title>101 Dothideomycetes genomes: a test case for predicting lifestyles and emergence of pathogens.</title>
        <authorList>
            <person name="Haridas S."/>
            <person name="Albert R."/>
            <person name="Binder M."/>
            <person name="Bloem J."/>
            <person name="Labutti K."/>
            <person name="Salamov A."/>
            <person name="Andreopoulos B."/>
            <person name="Baker S."/>
            <person name="Barry K."/>
            <person name="Bills G."/>
            <person name="Bluhm B."/>
            <person name="Cannon C."/>
            <person name="Castanera R."/>
            <person name="Culley D."/>
            <person name="Daum C."/>
            <person name="Ezra D."/>
            <person name="Gonzalez J."/>
            <person name="Henrissat B."/>
            <person name="Kuo A."/>
            <person name="Liang C."/>
            <person name="Lipzen A."/>
            <person name="Lutzoni F."/>
            <person name="Magnuson J."/>
            <person name="Mondo S."/>
            <person name="Nolan M."/>
            <person name="Ohm R."/>
            <person name="Pangilinan J."/>
            <person name="Park H.-J."/>
            <person name="Ramirez L."/>
            <person name="Alfaro M."/>
            <person name="Sun H."/>
            <person name="Tritt A."/>
            <person name="Yoshinaga Y."/>
            <person name="Zwiers L.-H."/>
            <person name="Turgeon B."/>
            <person name="Goodwin S."/>
            <person name="Spatafora J."/>
            <person name="Crous P."/>
            <person name="Grigoriev I."/>
        </authorList>
    </citation>
    <scope>NUCLEOTIDE SEQUENCE</scope>
    <source>
        <strain evidence="2">CBS 125425</strain>
    </source>
</reference>
<evidence type="ECO:0000313" key="2">
    <source>
        <dbReference type="EMBL" id="KAF2726441.1"/>
    </source>
</evidence>
<comment type="caution">
    <text evidence="2">The sequence shown here is derived from an EMBL/GenBank/DDBJ whole genome shotgun (WGS) entry which is preliminary data.</text>
</comment>
<name>A0A9P4QK86_9PLEO</name>